<organism evidence="1 2">
    <name type="scientific">Nocardia goodfellowii</name>
    <dbReference type="NCBI Taxonomy" id="882446"/>
    <lineage>
        <taxon>Bacteria</taxon>
        <taxon>Bacillati</taxon>
        <taxon>Actinomycetota</taxon>
        <taxon>Actinomycetes</taxon>
        <taxon>Mycobacteriales</taxon>
        <taxon>Nocardiaceae</taxon>
        <taxon>Nocardia</taxon>
    </lineage>
</organism>
<reference evidence="1 2" key="1">
    <citation type="submission" date="2021-03" db="EMBL/GenBank/DDBJ databases">
        <title>Sequencing the genomes of 1000 actinobacteria strains.</title>
        <authorList>
            <person name="Klenk H.-P."/>
        </authorList>
    </citation>
    <scope>NUCLEOTIDE SEQUENCE [LARGE SCALE GENOMIC DNA]</scope>
    <source>
        <strain evidence="1 2">DSM 45516</strain>
    </source>
</reference>
<name>A0ABS4QLB0_9NOCA</name>
<dbReference type="EMBL" id="JAGGMR010000001">
    <property type="protein sequence ID" value="MBP2192492.1"/>
    <property type="molecule type" value="Genomic_DNA"/>
</dbReference>
<dbReference type="Proteomes" id="UP001519325">
    <property type="component" value="Unassembled WGS sequence"/>
</dbReference>
<keyword evidence="2" id="KW-1185">Reference proteome</keyword>
<evidence type="ECO:0000313" key="1">
    <source>
        <dbReference type="EMBL" id="MBP2192492.1"/>
    </source>
</evidence>
<protein>
    <submittedName>
        <fullName evidence="1">DNA-binding ferritin-like protein (Dps family)</fullName>
    </submittedName>
</protein>
<comment type="caution">
    <text evidence="1">The sequence shown here is derived from an EMBL/GenBank/DDBJ whole genome shotgun (WGS) entry which is preliminary data.</text>
</comment>
<evidence type="ECO:0000313" key="2">
    <source>
        <dbReference type="Proteomes" id="UP001519325"/>
    </source>
</evidence>
<dbReference type="Gene3D" id="1.10.1900.10">
    <property type="entry name" value="c-terminal domain of poly(a) binding protein"/>
    <property type="match status" value="1"/>
</dbReference>
<sequence>MQADGEVSLSMFEDLADRFEQAAVQGTPVREIVGPDPGQFAGTLVQNYTDGGYVSARVRKKLIEAIAHAEKQSAR</sequence>
<gene>
    <name evidence="1" type="ORF">BJ987_005393</name>
</gene>
<accession>A0ABS4QLB0</accession>
<dbReference type="SUPFAM" id="SSF158560">
    <property type="entry name" value="BH3980-like"/>
    <property type="match status" value="1"/>
</dbReference>
<proteinExistence type="predicted"/>